<reference evidence="1 2" key="1">
    <citation type="journal article" date="2018" name="Genome Biol. Evol.">
        <title>Multiple Roots of Fruiting Body Formation in Amoebozoa.</title>
        <authorList>
            <person name="Hillmann F."/>
            <person name="Forbes G."/>
            <person name="Novohradska S."/>
            <person name="Ferling I."/>
            <person name="Riege K."/>
            <person name="Groth M."/>
            <person name="Westermann M."/>
            <person name="Marz M."/>
            <person name="Spaller T."/>
            <person name="Winckler T."/>
            <person name="Schaap P."/>
            <person name="Glockner G."/>
        </authorList>
    </citation>
    <scope>NUCLEOTIDE SEQUENCE [LARGE SCALE GENOMIC DNA]</scope>
    <source>
        <strain evidence="1 2">Jena</strain>
    </source>
</reference>
<comment type="caution">
    <text evidence="1">The sequence shown here is derived from an EMBL/GenBank/DDBJ whole genome shotgun (WGS) entry which is preliminary data.</text>
</comment>
<evidence type="ECO:0000313" key="1">
    <source>
        <dbReference type="EMBL" id="PRP86879.1"/>
    </source>
</evidence>
<proteinExistence type="predicted"/>
<dbReference type="EMBL" id="MDYQ01000025">
    <property type="protein sequence ID" value="PRP86879.1"/>
    <property type="molecule type" value="Genomic_DNA"/>
</dbReference>
<dbReference type="InParanoid" id="A0A2P6NSD6"/>
<evidence type="ECO:0000313" key="2">
    <source>
        <dbReference type="Proteomes" id="UP000241769"/>
    </source>
</evidence>
<dbReference type="Proteomes" id="UP000241769">
    <property type="component" value="Unassembled WGS sequence"/>
</dbReference>
<keyword evidence="2" id="KW-1185">Reference proteome</keyword>
<sequence>MVITTNGVGVTRSYTATSATFGKENCHQVVEYIQYTVFPVALCSSYSVIPVITVK</sequence>
<accession>A0A2P6NSD6</accession>
<name>A0A2P6NSD6_9EUKA</name>
<organism evidence="1 2">
    <name type="scientific">Planoprotostelium fungivorum</name>
    <dbReference type="NCBI Taxonomy" id="1890364"/>
    <lineage>
        <taxon>Eukaryota</taxon>
        <taxon>Amoebozoa</taxon>
        <taxon>Evosea</taxon>
        <taxon>Variosea</taxon>
        <taxon>Cavosteliida</taxon>
        <taxon>Cavosteliaceae</taxon>
        <taxon>Planoprotostelium</taxon>
    </lineage>
</organism>
<dbReference type="AlphaFoldDB" id="A0A2P6NSD6"/>
<gene>
    <name evidence="1" type="ORF">PROFUN_03627</name>
</gene>
<protein>
    <submittedName>
        <fullName evidence="1">Uncharacterized protein</fullName>
    </submittedName>
</protein>